<comment type="caution">
    <text evidence="5">The sequence shown here is derived from an EMBL/GenBank/DDBJ whole genome shotgun (WGS) entry which is preliminary data.</text>
</comment>
<dbReference type="AlphaFoldDB" id="A0ABD2N1Y5"/>
<evidence type="ECO:0000256" key="3">
    <source>
        <dbReference type="ARBA" id="ARBA00022737"/>
    </source>
</evidence>
<proteinExistence type="predicted"/>
<evidence type="ECO:0000313" key="5">
    <source>
        <dbReference type="EMBL" id="KAL3272573.1"/>
    </source>
</evidence>
<accession>A0ABD2N1Y5</accession>
<dbReference type="InterPro" id="IPR001611">
    <property type="entry name" value="Leu-rich_rpt"/>
</dbReference>
<dbReference type="PANTHER" id="PTHR24373">
    <property type="entry name" value="SLIT RELATED LEUCINE-RICH REPEAT NEURONAL PROTEIN"/>
    <property type="match status" value="1"/>
</dbReference>
<gene>
    <name evidence="5" type="ORF">HHI36_014043</name>
</gene>
<dbReference type="Gene3D" id="3.80.10.10">
    <property type="entry name" value="Ribonuclease Inhibitor"/>
    <property type="match status" value="3"/>
</dbReference>
<evidence type="ECO:0000256" key="2">
    <source>
        <dbReference type="ARBA" id="ARBA00022729"/>
    </source>
</evidence>
<dbReference type="PANTHER" id="PTHR24373:SF275">
    <property type="entry name" value="TIR DOMAIN-CONTAINING PROTEIN"/>
    <property type="match status" value="1"/>
</dbReference>
<dbReference type="InterPro" id="IPR050328">
    <property type="entry name" value="Dev_Immune_Receptor"/>
</dbReference>
<reference evidence="5 6" key="1">
    <citation type="journal article" date="2021" name="BMC Biol.">
        <title>Horizontally acquired antibacterial genes associated with adaptive radiation of ladybird beetles.</title>
        <authorList>
            <person name="Li H.S."/>
            <person name="Tang X.F."/>
            <person name="Huang Y.H."/>
            <person name="Xu Z.Y."/>
            <person name="Chen M.L."/>
            <person name="Du X.Y."/>
            <person name="Qiu B.Y."/>
            <person name="Chen P.T."/>
            <person name="Zhang W."/>
            <person name="Slipinski A."/>
            <person name="Escalona H.E."/>
            <person name="Waterhouse R.M."/>
            <person name="Zwick A."/>
            <person name="Pang H."/>
        </authorList>
    </citation>
    <scope>NUCLEOTIDE SEQUENCE [LARGE SCALE GENOMIC DNA]</scope>
    <source>
        <strain evidence="5">SYSU2018</strain>
    </source>
</reference>
<organism evidence="5 6">
    <name type="scientific">Cryptolaemus montrouzieri</name>
    <dbReference type="NCBI Taxonomy" id="559131"/>
    <lineage>
        <taxon>Eukaryota</taxon>
        <taxon>Metazoa</taxon>
        <taxon>Ecdysozoa</taxon>
        <taxon>Arthropoda</taxon>
        <taxon>Hexapoda</taxon>
        <taxon>Insecta</taxon>
        <taxon>Pterygota</taxon>
        <taxon>Neoptera</taxon>
        <taxon>Endopterygota</taxon>
        <taxon>Coleoptera</taxon>
        <taxon>Polyphaga</taxon>
        <taxon>Cucujiformia</taxon>
        <taxon>Coccinelloidea</taxon>
        <taxon>Coccinellidae</taxon>
        <taxon>Scymninae</taxon>
        <taxon>Scymnini</taxon>
        <taxon>Cryptolaemus</taxon>
    </lineage>
</organism>
<dbReference type="InterPro" id="IPR003591">
    <property type="entry name" value="Leu-rich_rpt_typical-subtyp"/>
</dbReference>
<keyword evidence="2 4" id="KW-0732">Signal</keyword>
<evidence type="ECO:0000256" key="1">
    <source>
        <dbReference type="ARBA" id="ARBA00022614"/>
    </source>
</evidence>
<dbReference type="SUPFAM" id="SSF52058">
    <property type="entry name" value="L domain-like"/>
    <property type="match status" value="2"/>
</dbReference>
<feature type="chain" id="PRO_5044814414" evidence="4">
    <location>
        <begin position="19"/>
        <end position="469"/>
    </location>
</feature>
<dbReference type="EMBL" id="JABFTP020000062">
    <property type="protein sequence ID" value="KAL3272573.1"/>
    <property type="molecule type" value="Genomic_DNA"/>
</dbReference>
<keyword evidence="6" id="KW-1185">Reference proteome</keyword>
<keyword evidence="1" id="KW-0433">Leucine-rich repeat</keyword>
<name>A0ABD2N1Y5_9CUCU</name>
<evidence type="ECO:0000313" key="6">
    <source>
        <dbReference type="Proteomes" id="UP001516400"/>
    </source>
</evidence>
<dbReference type="InterPro" id="IPR032675">
    <property type="entry name" value="LRR_dom_sf"/>
</dbReference>
<dbReference type="Proteomes" id="UP001516400">
    <property type="component" value="Unassembled WGS sequence"/>
</dbReference>
<dbReference type="SMART" id="SM00369">
    <property type="entry name" value="LRR_TYP"/>
    <property type="match status" value="6"/>
</dbReference>
<dbReference type="Pfam" id="PF13855">
    <property type="entry name" value="LRR_8"/>
    <property type="match status" value="3"/>
</dbReference>
<keyword evidence="3" id="KW-0677">Repeat</keyword>
<sequence length="469" mass="54012">MDMLVLFLTLITFQSSTSLVPCISHYCPPIPEKGKITTDKEIPMKDVGDVEHGCHCRENPNVYTLCFNFKDKDIPCLGFPRNVKVVTAVLILKSTFITEIVRGDFINLENVEVMTLDGNQKLLYIQPFVFENMTKLTTLSFIFNPLLLSLHPDTFQGLVNLKELHLVKNGLHSIKQLSVTLKANILPKLYKLNLNENIFKNISEFDFHPMEGSSLVELNMILCGIEHIHPRALKPLKELAALRVGENRIDFDFLIDMLRETLDMGINLQLLDLYSSGFRTYKHRSLLEIVAKSNISTLILARNQFDILDNESFPLLMPSLISLDLSDVSAQSINNQAFTNLPNLRTLILAKNKLSFFGASEQLPNLTYLDLQENTDVYGWEFFLTRSEFKRMKLEYLSLENTRLILLTKTDFGYIPELRILNLKKCNILKIEDDTLSGLVNLKTLNLEDNRFFRVWVIFYFEIFRDLVI</sequence>
<feature type="signal peptide" evidence="4">
    <location>
        <begin position="1"/>
        <end position="18"/>
    </location>
</feature>
<evidence type="ECO:0000256" key="4">
    <source>
        <dbReference type="SAM" id="SignalP"/>
    </source>
</evidence>
<protein>
    <submittedName>
        <fullName evidence="5">Uncharacterized protein</fullName>
    </submittedName>
</protein>